<dbReference type="InterPro" id="IPR031876">
    <property type="entry name" value="DUF4760"/>
</dbReference>
<evidence type="ECO:0000313" key="1">
    <source>
        <dbReference type="EMBL" id="SEL83580.1"/>
    </source>
</evidence>
<evidence type="ECO:0000313" key="2">
    <source>
        <dbReference type="Proteomes" id="UP000199120"/>
    </source>
</evidence>
<reference evidence="2" key="1">
    <citation type="submission" date="2016-10" db="EMBL/GenBank/DDBJ databases">
        <authorList>
            <person name="Varghese N."/>
            <person name="Submissions S."/>
        </authorList>
    </citation>
    <scope>NUCLEOTIDE SEQUENCE [LARGE SCALE GENOMIC DNA]</scope>
    <source>
        <strain evidence="2">LMG 26416</strain>
    </source>
</reference>
<gene>
    <name evidence="1" type="ORF">SAMN05192542_11533</name>
</gene>
<dbReference type="AlphaFoldDB" id="A0A1H7TFC4"/>
<keyword evidence="2" id="KW-1185">Reference proteome</keyword>
<proteinExistence type="predicted"/>
<name>A0A1H7TFC4_9BURK</name>
<dbReference type="Pfam" id="PF15956">
    <property type="entry name" value="DUF4760"/>
    <property type="match status" value="1"/>
</dbReference>
<protein>
    <recommendedName>
        <fullName evidence="3">DUF4760 domain-containing protein</fullName>
    </recommendedName>
</protein>
<accession>A0A1H7TFC4</accession>
<dbReference type="EMBL" id="FOAJ01000015">
    <property type="protein sequence ID" value="SEL83580.1"/>
    <property type="molecule type" value="Genomic_DNA"/>
</dbReference>
<dbReference type="Proteomes" id="UP000199120">
    <property type="component" value="Unassembled WGS sequence"/>
</dbReference>
<sequence>MLSLAAFGLFVLGAIIGAYWTPLGCFLRTHGVGDFVQKVAPGVGVIVAICVFTWQANRARYTMRIDLILKLEERFDSPQMRKTRADAARALQESEDTDADAVGELLDFLEQIGFLVSRHAIDLEAVYEYFDGWIVPYYQKTRAYRVRWRIDDDAPDLHSKLEDLFQALVVRERRTTGGTPYRTSQQINEFLKSEAALSPKRLWLTGRR</sequence>
<organism evidence="1 2">
    <name type="scientific">Paraburkholderia caballeronis</name>
    <dbReference type="NCBI Taxonomy" id="416943"/>
    <lineage>
        <taxon>Bacteria</taxon>
        <taxon>Pseudomonadati</taxon>
        <taxon>Pseudomonadota</taxon>
        <taxon>Betaproteobacteria</taxon>
        <taxon>Burkholderiales</taxon>
        <taxon>Burkholderiaceae</taxon>
        <taxon>Paraburkholderia</taxon>
    </lineage>
</organism>
<evidence type="ECO:0008006" key="3">
    <source>
        <dbReference type="Google" id="ProtNLM"/>
    </source>
</evidence>